<keyword evidence="1" id="KW-1133">Transmembrane helix</keyword>
<protein>
    <submittedName>
        <fullName evidence="2">Uncharacterized protein</fullName>
    </submittedName>
</protein>
<name>A0A1H6UFZ2_9BACT</name>
<evidence type="ECO:0000313" key="2">
    <source>
        <dbReference type="EMBL" id="SEI91323.1"/>
    </source>
</evidence>
<proteinExistence type="predicted"/>
<reference evidence="3" key="1">
    <citation type="submission" date="2016-10" db="EMBL/GenBank/DDBJ databases">
        <authorList>
            <person name="Varghese N."/>
            <person name="Submissions S."/>
        </authorList>
    </citation>
    <scope>NUCLEOTIDE SEQUENCE [LARGE SCALE GENOMIC DNA]</scope>
    <source>
        <strain evidence="3">IBRC-M 10761</strain>
    </source>
</reference>
<keyword evidence="1" id="KW-0472">Membrane</keyword>
<organism evidence="2 3">
    <name type="scientific">Cyclobacterium xiamenense</name>
    <dbReference type="NCBI Taxonomy" id="1297121"/>
    <lineage>
        <taxon>Bacteria</taxon>
        <taxon>Pseudomonadati</taxon>
        <taxon>Bacteroidota</taxon>
        <taxon>Cytophagia</taxon>
        <taxon>Cytophagales</taxon>
        <taxon>Cyclobacteriaceae</taxon>
        <taxon>Cyclobacterium</taxon>
    </lineage>
</organism>
<gene>
    <name evidence="2" type="ORF">SAMN05192553_101819</name>
</gene>
<sequence>MNKFPKESIFKTPENYFDSLPDRILRKRKQRIRQLYLTGVAAAVVFVVGFAFVLVPRVESDATNFQTAINEEVDYYITAGTWDEVDVLLLADNPNELLDAITAAEWRSELGAEDEELLLNEILF</sequence>
<feature type="transmembrane region" description="Helical" evidence="1">
    <location>
        <begin position="35"/>
        <end position="55"/>
    </location>
</feature>
<accession>A0A1H6UFZ2</accession>
<dbReference type="STRING" id="1416801.SAMN05192553_101819"/>
<dbReference type="OrthoDB" id="893763at2"/>
<dbReference type="RefSeq" id="WP_092169733.1">
    <property type="nucleotide sequence ID" value="NZ_FNZH01000001.1"/>
</dbReference>
<keyword evidence="3" id="KW-1185">Reference proteome</keyword>
<dbReference type="EMBL" id="FNZH01000001">
    <property type="protein sequence ID" value="SEI91323.1"/>
    <property type="molecule type" value="Genomic_DNA"/>
</dbReference>
<dbReference type="AlphaFoldDB" id="A0A1H6UFZ2"/>
<evidence type="ECO:0000313" key="3">
    <source>
        <dbReference type="Proteomes" id="UP000199403"/>
    </source>
</evidence>
<dbReference type="Proteomes" id="UP000199403">
    <property type="component" value="Unassembled WGS sequence"/>
</dbReference>
<evidence type="ECO:0000256" key="1">
    <source>
        <dbReference type="SAM" id="Phobius"/>
    </source>
</evidence>
<keyword evidence="1" id="KW-0812">Transmembrane</keyword>